<keyword evidence="4" id="KW-1185">Reference proteome</keyword>
<evidence type="ECO:0000313" key="3">
    <source>
        <dbReference type="EnsemblPlants" id="Kaladp0516s0001.1.v1.1"/>
    </source>
</evidence>
<feature type="compositionally biased region" description="Basic and acidic residues" evidence="1">
    <location>
        <begin position="1"/>
        <end position="21"/>
    </location>
</feature>
<evidence type="ECO:0000313" key="4">
    <source>
        <dbReference type="Proteomes" id="UP000594263"/>
    </source>
</evidence>
<dbReference type="Pfam" id="PF14111">
    <property type="entry name" value="DUF4283"/>
    <property type="match status" value="1"/>
</dbReference>
<dbReference type="InterPro" id="IPR025558">
    <property type="entry name" value="DUF4283"/>
</dbReference>
<feature type="domain" description="DUF4283" evidence="2">
    <location>
        <begin position="67"/>
        <end position="146"/>
    </location>
</feature>
<proteinExistence type="predicted"/>
<dbReference type="EnsemblPlants" id="Kaladp0516s0001.1.v1.1">
    <property type="protein sequence ID" value="Kaladp0516s0001.1.v1.1"/>
    <property type="gene ID" value="Kaladp0516s0001.v1.1"/>
</dbReference>
<dbReference type="Gramene" id="Kaladp0516s0001.1.v1.1">
    <property type="protein sequence ID" value="Kaladp0516s0001.1.v1.1"/>
    <property type="gene ID" value="Kaladp0516s0001.v1.1"/>
</dbReference>
<reference evidence="3" key="1">
    <citation type="submission" date="2021-01" db="UniProtKB">
        <authorList>
            <consortium name="EnsemblPlants"/>
        </authorList>
    </citation>
    <scope>IDENTIFICATION</scope>
</reference>
<evidence type="ECO:0000256" key="1">
    <source>
        <dbReference type="SAM" id="MobiDB-lite"/>
    </source>
</evidence>
<sequence length="208" mass="24243">MECGKLERRVFDGRQPPEPRPPDAGVDSQTPSENENAPKQSYATINRQVKPALFPTIELLGEIHAYTQQLKYALIAKFSNRRPHISMVDKEFRSWKLDGQPIVSDMDGQHVPMILPSEKDVITAFTQAPRRVRTSLFRLFRWTPEFYHKQESTLISAWVCFPRLRPDLFNGEYFAVYANPSENSWTQMLTLKITFSWLLRDAVWRLTL</sequence>
<dbReference type="Proteomes" id="UP000594263">
    <property type="component" value="Unplaced"/>
</dbReference>
<feature type="region of interest" description="Disordered" evidence="1">
    <location>
        <begin position="1"/>
        <end position="40"/>
    </location>
</feature>
<evidence type="ECO:0000259" key="2">
    <source>
        <dbReference type="Pfam" id="PF14111"/>
    </source>
</evidence>
<organism evidence="3 4">
    <name type="scientific">Kalanchoe fedtschenkoi</name>
    <name type="common">Lavender scallops</name>
    <name type="synonym">South American air plant</name>
    <dbReference type="NCBI Taxonomy" id="63787"/>
    <lineage>
        <taxon>Eukaryota</taxon>
        <taxon>Viridiplantae</taxon>
        <taxon>Streptophyta</taxon>
        <taxon>Embryophyta</taxon>
        <taxon>Tracheophyta</taxon>
        <taxon>Spermatophyta</taxon>
        <taxon>Magnoliopsida</taxon>
        <taxon>eudicotyledons</taxon>
        <taxon>Gunneridae</taxon>
        <taxon>Pentapetalae</taxon>
        <taxon>Saxifragales</taxon>
        <taxon>Crassulaceae</taxon>
        <taxon>Kalanchoe</taxon>
    </lineage>
</organism>
<protein>
    <recommendedName>
        <fullName evidence="2">DUF4283 domain-containing protein</fullName>
    </recommendedName>
</protein>
<name>A0A7N0VDR4_KALFE</name>
<accession>A0A7N0VDR4</accession>
<feature type="compositionally biased region" description="Polar residues" evidence="1">
    <location>
        <begin position="27"/>
        <end position="40"/>
    </location>
</feature>
<dbReference type="AlphaFoldDB" id="A0A7N0VDR4"/>